<keyword evidence="1" id="KW-0812">Transmembrane</keyword>
<sequence length="345" mass="39676">MMSKNRCPKCNTEYSKNAHFCPNCGFDLTTLTANNKFSKWRKYCLITIFCIILGISLYMIVETNISYHQVVYQPYDNSEYKGMYGANITDELTNDYIVGAILLCISFLGIGCCILKGVKKSKKIKLSILVLLQIFLGVILITNVKLVHQFSLSSSSLGSTYTKKALDGTIWRYSYFENKKNQDDDDGDYKNQIPKDISSYLNKYSHVFLKFNSDGTLGVNVNPYWRDADDTAYQNSQNDNYRTVGTWNVESNGKVNIDWSEADTRAYEYETVKVKKKHHKKHHKKYKYEQRLTPQYTDSYGDPDTSLPRYFPGDNIQGNVEFGVEVLKINNVILRKPNYNGTVTN</sequence>
<evidence type="ECO:0000259" key="2">
    <source>
        <dbReference type="Pfam" id="PF13240"/>
    </source>
</evidence>
<reference evidence="3 4" key="1">
    <citation type="submission" date="2019-11" db="EMBL/GenBank/DDBJ databases">
        <title>Draft genome sequence of 12 host-associated Lactobacillus reuteri rodent strains.</title>
        <authorList>
            <person name="Zhang S."/>
            <person name="Ozcam M."/>
            <person name="Van Pijkeren J.P."/>
        </authorList>
    </citation>
    <scope>NUCLEOTIDE SEQUENCE [LARGE SCALE GENOMIC DNA]</scope>
    <source>
        <strain evidence="3 4">CR</strain>
    </source>
</reference>
<feature type="transmembrane region" description="Helical" evidence="1">
    <location>
        <begin position="43"/>
        <end position="61"/>
    </location>
</feature>
<keyword evidence="1" id="KW-1133">Transmembrane helix</keyword>
<accession>A0A7X2G685</accession>
<organism evidence="3 4">
    <name type="scientific">Limosilactobacillus reuteri</name>
    <name type="common">Lactobacillus reuteri</name>
    <dbReference type="NCBI Taxonomy" id="1598"/>
    <lineage>
        <taxon>Bacteria</taxon>
        <taxon>Bacillati</taxon>
        <taxon>Bacillota</taxon>
        <taxon>Bacilli</taxon>
        <taxon>Lactobacillales</taxon>
        <taxon>Lactobacillaceae</taxon>
        <taxon>Limosilactobacillus</taxon>
    </lineage>
</organism>
<protein>
    <submittedName>
        <fullName evidence="3">Zinc-ribbon domain-containing protein</fullName>
    </submittedName>
</protein>
<dbReference type="AlphaFoldDB" id="A0A7X2G685"/>
<feature type="transmembrane region" description="Helical" evidence="1">
    <location>
        <begin position="96"/>
        <end position="115"/>
    </location>
</feature>
<feature type="transmembrane region" description="Helical" evidence="1">
    <location>
        <begin position="127"/>
        <end position="147"/>
    </location>
</feature>
<evidence type="ECO:0000313" key="3">
    <source>
        <dbReference type="EMBL" id="MRH80906.1"/>
    </source>
</evidence>
<evidence type="ECO:0000313" key="4">
    <source>
        <dbReference type="Proteomes" id="UP000470878"/>
    </source>
</evidence>
<dbReference type="EMBL" id="WJMX01000017">
    <property type="protein sequence ID" value="MRH80906.1"/>
    <property type="molecule type" value="Genomic_DNA"/>
</dbReference>
<dbReference type="Proteomes" id="UP000470878">
    <property type="component" value="Unassembled WGS sequence"/>
</dbReference>
<dbReference type="Pfam" id="PF13240">
    <property type="entry name" value="Zn_Ribbon_1"/>
    <property type="match status" value="1"/>
</dbReference>
<dbReference type="InterPro" id="IPR026870">
    <property type="entry name" value="Zinc_ribbon_dom"/>
</dbReference>
<comment type="caution">
    <text evidence="3">The sequence shown here is derived from an EMBL/GenBank/DDBJ whole genome shotgun (WGS) entry which is preliminary data.</text>
</comment>
<dbReference type="RefSeq" id="WP_081306784.1">
    <property type="nucleotide sequence ID" value="NZ_JAJAOY010000177.1"/>
</dbReference>
<gene>
    <name evidence="3" type="ORF">GIX77_09045</name>
</gene>
<proteinExistence type="predicted"/>
<keyword evidence="1" id="KW-0472">Membrane</keyword>
<evidence type="ECO:0000256" key="1">
    <source>
        <dbReference type="SAM" id="Phobius"/>
    </source>
</evidence>
<feature type="domain" description="Zinc-ribbon" evidence="2">
    <location>
        <begin position="7"/>
        <end position="28"/>
    </location>
</feature>
<name>A0A7X2G685_LIMRT</name>